<dbReference type="PANTHER" id="PTHR34488:SF1">
    <property type="entry name" value="SI:CH211-245H14.1-RELATED"/>
    <property type="match status" value="1"/>
</dbReference>
<dbReference type="Proteomes" id="UP001557470">
    <property type="component" value="Unassembled WGS sequence"/>
</dbReference>
<accession>A0ABD0WU20</accession>
<reference evidence="1 2" key="1">
    <citation type="submission" date="2024-06" db="EMBL/GenBank/DDBJ databases">
        <authorList>
            <person name="Pan Q."/>
            <person name="Wen M."/>
            <person name="Jouanno E."/>
            <person name="Zahm M."/>
            <person name="Klopp C."/>
            <person name="Cabau C."/>
            <person name="Louis A."/>
            <person name="Berthelot C."/>
            <person name="Parey E."/>
            <person name="Roest Crollius H."/>
            <person name="Montfort J."/>
            <person name="Robinson-Rechavi M."/>
            <person name="Bouchez O."/>
            <person name="Lampietro C."/>
            <person name="Lopez Roques C."/>
            <person name="Donnadieu C."/>
            <person name="Postlethwait J."/>
            <person name="Bobe J."/>
            <person name="Verreycken H."/>
            <person name="Guiguen Y."/>
        </authorList>
    </citation>
    <scope>NUCLEOTIDE SEQUENCE [LARGE SCALE GENOMIC DNA]</scope>
    <source>
        <strain evidence="1">Up_M1</strain>
        <tissue evidence="1">Testis</tissue>
    </source>
</reference>
<proteinExistence type="predicted"/>
<evidence type="ECO:0000313" key="2">
    <source>
        <dbReference type="Proteomes" id="UP001557470"/>
    </source>
</evidence>
<name>A0ABD0WU20_UMBPY</name>
<evidence type="ECO:0000313" key="1">
    <source>
        <dbReference type="EMBL" id="KAL0967767.1"/>
    </source>
</evidence>
<dbReference type="PANTHER" id="PTHR34488">
    <property type="entry name" value="SI:CH211-245H14.1-RELATED"/>
    <property type="match status" value="1"/>
</dbReference>
<dbReference type="EMBL" id="JAGEUA010000008">
    <property type="protein sequence ID" value="KAL0967767.1"/>
    <property type="molecule type" value="Genomic_DNA"/>
</dbReference>
<keyword evidence="2" id="KW-1185">Reference proteome</keyword>
<comment type="caution">
    <text evidence="1">The sequence shown here is derived from an EMBL/GenBank/DDBJ whole genome shotgun (WGS) entry which is preliminary data.</text>
</comment>
<organism evidence="1 2">
    <name type="scientific">Umbra pygmaea</name>
    <name type="common">Eastern mudminnow</name>
    <dbReference type="NCBI Taxonomy" id="75934"/>
    <lineage>
        <taxon>Eukaryota</taxon>
        <taxon>Metazoa</taxon>
        <taxon>Chordata</taxon>
        <taxon>Craniata</taxon>
        <taxon>Vertebrata</taxon>
        <taxon>Euteleostomi</taxon>
        <taxon>Actinopterygii</taxon>
        <taxon>Neopterygii</taxon>
        <taxon>Teleostei</taxon>
        <taxon>Protacanthopterygii</taxon>
        <taxon>Esociformes</taxon>
        <taxon>Umbridae</taxon>
        <taxon>Umbra</taxon>
    </lineage>
</organism>
<sequence length="148" mass="16304">MNHRGNVSICVCQVSHNFDVHEQLTKHLISGGYAVKSLQKCDVIIAFCPIVSHAGTDIKAALRKLPDSKPVVLVVLHHTFNPDETVPDSSRLVTSSNVILTVDCLFHESQGGLLECPRNEAAIRDILNKLHKHKEAPKKRCQGCCCIC</sequence>
<dbReference type="AlphaFoldDB" id="A0ABD0WU20"/>
<protein>
    <submittedName>
        <fullName evidence="1">Uncharacterized protein</fullName>
    </submittedName>
</protein>
<gene>
    <name evidence="1" type="ORF">UPYG_G00256600</name>
</gene>